<reference evidence="1 2" key="1">
    <citation type="journal article" date="2014" name="Genome Biol. Evol.">
        <title>Genome degeneration and adaptation in a nascent stage of symbiosis.</title>
        <authorList>
            <person name="Oakeson K.F."/>
            <person name="Gil R."/>
            <person name="Clayton A.L."/>
            <person name="Dunn D.M."/>
            <person name="von Niederhausern A.C."/>
            <person name="Hamil C."/>
            <person name="Aoyagi A."/>
            <person name="Duval B."/>
            <person name="Baca A."/>
            <person name="Silva F.J."/>
            <person name="Vallier A."/>
            <person name="Jackson D.G."/>
            <person name="Latorre A."/>
            <person name="Weiss R.B."/>
            <person name="Heddi A."/>
            <person name="Moya A."/>
            <person name="Dale C."/>
        </authorList>
    </citation>
    <scope>NUCLEOTIDE SEQUENCE [LARGE SCALE GENOMIC DNA]</scope>
    <source>
        <strain evidence="1 2">HS1</strain>
    </source>
</reference>
<dbReference type="KEGG" id="sod:Sant_2503"/>
<keyword evidence="2" id="KW-1185">Reference proteome</keyword>
<organism evidence="1 2">
    <name type="scientific">Sodalis praecaptivus</name>
    <dbReference type="NCBI Taxonomy" id="1239307"/>
    <lineage>
        <taxon>Bacteria</taxon>
        <taxon>Pseudomonadati</taxon>
        <taxon>Pseudomonadota</taxon>
        <taxon>Gammaproteobacteria</taxon>
        <taxon>Enterobacterales</taxon>
        <taxon>Bruguierivoracaceae</taxon>
        <taxon>Sodalis</taxon>
    </lineage>
</organism>
<dbReference type="HOGENOM" id="CLU_046663_0_0_6"/>
<sequence>MQDQIIHNLPAIHGPSLFQSFFQAGFDCSTEWRGDGRRLDIIHSSGHEMLAAKDYAQLADCRLTTVRDGLRWHLIETTPGQYDWSSFLPMLHSAQANGLQVIWDLCHFGWPDHLDIWQPAFVDGFARFAGAAAALVRAEGIVQPIYTPINAVSFWSWAGGDMASIAPMASGQGKALKQQLVRASLAAMAAIRAVDPTARFLQPEPVVHINAPAGKPELEQAAEALRLRQFEVWDMLCGREMQALGGGEEWLDIIGVGYRPGNQWFYHGETIALDDGHYRPFATLLQEVWQRYQRPLLIAETGADEEMRVPWARYIFEQAVQAMQAHVAVEGICHYPIADYRSWSEEKHRPFGLLGMQDVNGCRSIYEPLALELRGQQIRLAGLLKDAEPGHQAVSA</sequence>
<accession>W0HZG4</accession>
<dbReference type="Gene3D" id="3.20.20.80">
    <property type="entry name" value="Glycosidases"/>
    <property type="match status" value="2"/>
</dbReference>
<dbReference type="PATRIC" id="fig|1239307.3.peg.2792"/>
<protein>
    <submittedName>
        <fullName evidence="1">Beta-glucosidase/6-phospho-beta-glucosidase/beta-galactosidase</fullName>
    </submittedName>
</protein>
<dbReference type="EMBL" id="CP006569">
    <property type="protein sequence ID" value="AHF77543.1"/>
    <property type="molecule type" value="Genomic_DNA"/>
</dbReference>
<name>W0HZG4_9GAMM</name>
<dbReference type="SUPFAM" id="SSF51445">
    <property type="entry name" value="(Trans)glycosidases"/>
    <property type="match status" value="1"/>
</dbReference>
<proteinExistence type="predicted"/>
<gene>
    <name evidence="1" type="ORF">Sant_2503</name>
</gene>
<dbReference type="RefSeq" id="WP_200867248.1">
    <property type="nucleotide sequence ID" value="NZ_CP006569.1"/>
</dbReference>
<evidence type="ECO:0000313" key="1">
    <source>
        <dbReference type="EMBL" id="AHF77543.1"/>
    </source>
</evidence>
<dbReference type="AlphaFoldDB" id="W0HZG4"/>
<dbReference type="InterPro" id="IPR017853">
    <property type="entry name" value="GH"/>
</dbReference>
<dbReference type="Proteomes" id="UP000019028">
    <property type="component" value="Chromosome"/>
</dbReference>
<evidence type="ECO:0000313" key="2">
    <source>
        <dbReference type="Proteomes" id="UP000019028"/>
    </source>
</evidence>